<protein>
    <submittedName>
        <fullName evidence="2">Uncharacterized protein</fullName>
    </submittedName>
</protein>
<feature type="compositionally biased region" description="Basic and acidic residues" evidence="1">
    <location>
        <begin position="391"/>
        <end position="400"/>
    </location>
</feature>
<feature type="region of interest" description="Disordered" evidence="1">
    <location>
        <begin position="354"/>
        <end position="400"/>
    </location>
</feature>
<name>A0AAV9X1I8_9PEZI</name>
<keyword evidence="3" id="KW-1185">Reference proteome</keyword>
<comment type="caution">
    <text evidence="2">The sequence shown here is derived from an EMBL/GenBank/DDBJ whole genome shotgun (WGS) entry which is preliminary data.</text>
</comment>
<evidence type="ECO:0000256" key="1">
    <source>
        <dbReference type="SAM" id="MobiDB-lite"/>
    </source>
</evidence>
<evidence type="ECO:0000313" key="2">
    <source>
        <dbReference type="EMBL" id="KAK6532158.1"/>
    </source>
</evidence>
<accession>A0AAV9X1I8</accession>
<evidence type="ECO:0000313" key="3">
    <source>
        <dbReference type="Proteomes" id="UP001365542"/>
    </source>
</evidence>
<dbReference type="AlphaFoldDB" id="A0AAV9X1I8"/>
<gene>
    <name evidence="2" type="ORF">TWF694_003318</name>
</gene>
<dbReference type="Proteomes" id="UP001365542">
    <property type="component" value="Unassembled WGS sequence"/>
</dbReference>
<sequence length="400" mass="44819">MCLPTEDNLPPLKCTHPNRIRSPPQDDYFDLVAMSDGLGRFDTVPIMGTLDQWEQDLAIAADSPSGTHTHSDHVLAMLVSQAACYCSEQLLYYNIISCMLQILHTHGPKMLRNKKKIGGSYYYHLCEMLAEPDNTAAAATFLMIVSVGKMPELTVMSNPWGGNIMRPKQLALWKLFHDLLTISDEELDETIESWTRSANHWSLAMIDVKLAHKKLQEDFPLYLTGCQIYESEGDKDKVQNFVQECLRAGDDRDALCSEQMLALRAEAHQIQMRISLTVSSPAAVKKMTPYDLDLIKFYYVALGQICTNGNVVHALVAWKYRRHESMKKFRDLATERAYKDAMMQQLVGHIDNANEQSSSDSESPIVSSPTLSSVTSVSTKGNAKEGSTGFSDHEGLKMND</sequence>
<dbReference type="EMBL" id="JAVHJO010000012">
    <property type="protein sequence ID" value="KAK6532158.1"/>
    <property type="molecule type" value="Genomic_DNA"/>
</dbReference>
<reference evidence="2 3" key="1">
    <citation type="submission" date="2019-10" db="EMBL/GenBank/DDBJ databases">
        <authorList>
            <person name="Palmer J.M."/>
        </authorList>
    </citation>
    <scope>NUCLEOTIDE SEQUENCE [LARGE SCALE GENOMIC DNA]</scope>
    <source>
        <strain evidence="2 3">TWF694</strain>
    </source>
</reference>
<proteinExistence type="predicted"/>
<feature type="compositionally biased region" description="Low complexity" evidence="1">
    <location>
        <begin position="357"/>
        <end position="379"/>
    </location>
</feature>
<organism evidence="2 3">
    <name type="scientific">Orbilia ellipsospora</name>
    <dbReference type="NCBI Taxonomy" id="2528407"/>
    <lineage>
        <taxon>Eukaryota</taxon>
        <taxon>Fungi</taxon>
        <taxon>Dikarya</taxon>
        <taxon>Ascomycota</taxon>
        <taxon>Pezizomycotina</taxon>
        <taxon>Orbiliomycetes</taxon>
        <taxon>Orbiliales</taxon>
        <taxon>Orbiliaceae</taxon>
        <taxon>Orbilia</taxon>
    </lineage>
</organism>